<dbReference type="InterPro" id="IPR018170">
    <property type="entry name" value="Aldo/ket_reductase_CS"/>
</dbReference>
<feature type="binding site" evidence="5">
    <location>
        <position position="107"/>
    </location>
    <ligand>
        <name>substrate</name>
    </ligand>
</feature>
<dbReference type="Pfam" id="PF00248">
    <property type="entry name" value="Aldo_ket_red"/>
    <property type="match status" value="1"/>
</dbReference>
<dbReference type="FunFam" id="3.20.20.100:FF:000015">
    <property type="entry name" value="Oxidoreductase, aldo/keto reductase family"/>
    <property type="match status" value="1"/>
</dbReference>
<dbReference type="PANTHER" id="PTHR43827">
    <property type="entry name" value="2,5-DIKETO-D-GLUCONIC ACID REDUCTASE"/>
    <property type="match status" value="1"/>
</dbReference>
<comment type="similarity">
    <text evidence="1">Belongs to the aldo/keto reductase family.</text>
</comment>
<dbReference type="EMBL" id="CVLB01000001">
    <property type="protein sequence ID" value="CRF33319.1"/>
    <property type="molecule type" value="Genomic_DNA"/>
</dbReference>
<dbReference type="PANTHER" id="PTHR43827:SF3">
    <property type="entry name" value="NADP-DEPENDENT OXIDOREDUCTASE DOMAIN-CONTAINING PROTEIN"/>
    <property type="match status" value="1"/>
</dbReference>
<dbReference type="InterPro" id="IPR020471">
    <property type="entry name" value="AKR"/>
</dbReference>
<feature type="site" description="Lowers pKa of active site Tyr" evidence="6">
    <location>
        <position position="74"/>
    </location>
</feature>
<dbReference type="PROSITE" id="PS00062">
    <property type="entry name" value="ALDOKETO_REDUCTASE_2"/>
    <property type="match status" value="1"/>
</dbReference>
<name>A0A0G4K7N7_9SPIR</name>
<sequence length="281" mass="32706">MKQVKLNNGLEMPILGFGVFQIPDYEECKKSVLNAIEAGYRLIDTASAYNNEKAVGDAIKESGIDRKELFITTKLWISDAGYDNAKKAFEVSMNKLGLDYLDLYLIHQPFGDYYDSWRAMEDLYNEGKIKAIGVCNFYPDRLLDFVMHNKIAPMVNQIETHPFFQREEDNKLMKEYNIQIESWGPFAEGRNNMFTNEVLKKIASKHNKTVAQVILNWLIKRNVIVIPKSVHKERIIENFNVFDFELDDNDMKEISKLDTKQSLFLSHTDIETVKYLCNYKI</sequence>
<keyword evidence="3 8" id="KW-0560">Oxidoreductase</keyword>
<protein>
    <submittedName>
        <fullName evidence="8">Prostaglandin F synthase</fullName>
        <ecNumber evidence="8">1.1.1.188</ecNumber>
    </submittedName>
</protein>
<evidence type="ECO:0000313" key="8">
    <source>
        <dbReference type="EMBL" id="CRF33319.1"/>
    </source>
</evidence>
<dbReference type="Proteomes" id="UP000043763">
    <property type="component" value="Unassembled WGS sequence"/>
</dbReference>
<dbReference type="InterPro" id="IPR036812">
    <property type="entry name" value="NAD(P)_OxRdtase_dom_sf"/>
</dbReference>
<dbReference type="CDD" id="cd19133">
    <property type="entry name" value="AKR_AKR5F1"/>
    <property type="match status" value="1"/>
</dbReference>
<dbReference type="PRINTS" id="PR00069">
    <property type="entry name" value="ALDKETRDTASE"/>
</dbReference>
<evidence type="ECO:0000256" key="6">
    <source>
        <dbReference type="PIRSR" id="PIRSR000097-3"/>
    </source>
</evidence>
<dbReference type="EC" id="1.1.1.188" evidence="8"/>
<keyword evidence="2" id="KW-0521">NADP</keyword>
<gene>
    <name evidence="8" type="ORF">BRSU_1374</name>
</gene>
<dbReference type="OrthoDB" id="306017at2"/>
<reference evidence="9" key="1">
    <citation type="submission" date="2015-04" db="EMBL/GenBank/DDBJ databases">
        <authorList>
            <person name="Mushtaq Mamoona"/>
        </authorList>
    </citation>
    <scope>NUCLEOTIDE SEQUENCE [LARGE SCALE GENOMIC DNA]</scope>
    <source>
        <strain evidence="9">AN4859/03</strain>
    </source>
</reference>
<dbReference type="PIRSF" id="PIRSF000097">
    <property type="entry name" value="AKR"/>
    <property type="match status" value="1"/>
</dbReference>
<evidence type="ECO:0000256" key="3">
    <source>
        <dbReference type="ARBA" id="ARBA00023002"/>
    </source>
</evidence>
<organism evidence="8 9">
    <name type="scientific">Brachyspira suanatina</name>
    <dbReference type="NCBI Taxonomy" id="381802"/>
    <lineage>
        <taxon>Bacteria</taxon>
        <taxon>Pseudomonadati</taxon>
        <taxon>Spirochaetota</taxon>
        <taxon>Spirochaetia</taxon>
        <taxon>Brachyspirales</taxon>
        <taxon>Brachyspiraceae</taxon>
        <taxon>Brachyspira</taxon>
    </lineage>
</organism>
<dbReference type="GO" id="GO:0047017">
    <property type="term" value="F:prostaglandin F synthase activity"/>
    <property type="evidence" value="ECO:0007669"/>
    <property type="project" value="UniProtKB-EC"/>
</dbReference>
<dbReference type="PROSITE" id="PS00798">
    <property type="entry name" value="ALDOKETO_REDUCTASE_1"/>
    <property type="match status" value="1"/>
</dbReference>
<keyword evidence="9" id="KW-1185">Reference proteome</keyword>
<evidence type="ECO:0000256" key="5">
    <source>
        <dbReference type="PIRSR" id="PIRSR000097-2"/>
    </source>
</evidence>
<evidence type="ECO:0000256" key="4">
    <source>
        <dbReference type="PIRSR" id="PIRSR000097-1"/>
    </source>
</evidence>
<dbReference type="RefSeq" id="WP_048594531.1">
    <property type="nucleotide sequence ID" value="NZ_CVLB01000001.1"/>
</dbReference>
<dbReference type="InterPro" id="IPR023210">
    <property type="entry name" value="NADP_OxRdtase_dom"/>
</dbReference>
<proteinExistence type="inferred from homology"/>
<dbReference type="PROSITE" id="PS00063">
    <property type="entry name" value="ALDOKETO_REDUCTASE_3"/>
    <property type="match status" value="1"/>
</dbReference>
<accession>A0A0G4K7N7</accession>
<evidence type="ECO:0000313" key="9">
    <source>
        <dbReference type="Proteomes" id="UP000043763"/>
    </source>
</evidence>
<evidence type="ECO:0000259" key="7">
    <source>
        <dbReference type="Pfam" id="PF00248"/>
    </source>
</evidence>
<dbReference type="SUPFAM" id="SSF51430">
    <property type="entry name" value="NAD(P)-linked oxidoreductase"/>
    <property type="match status" value="1"/>
</dbReference>
<dbReference type="AlphaFoldDB" id="A0A0G4K7N7"/>
<evidence type="ECO:0000256" key="1">
    <source>
        <dbReference type="ARBA" id="ARBA00007905"/>
    </source>
</evidence>
<feature type="domain" description="NADP-dependent oxidoreductase" evidence="7">
    <location>
        <begin position="16"/>
        <end position="258"/>
    </location>
</feature>
<evidence type="ECO:0000256" key="2">
    <source>
        <dbReference type="ARBA" id="ARBA00022857"/>
    </source>
</evidence>
<dbReference type="Gene3D" id="3.20.20.100">
    <property type="entry name" value="NADP-dependent oxidoreductase domain"/>
    <property type="match status" value="1"/>
</dbReference>
<feature type="active site" description="Proton donor" evidence="4">
    <location>
        <position position="49"/>
    </location>
</feature>